<dbReference type="Gene3D" id="3.30.70.330">
    <property type="match status" value="1"/>
</dbReference>
<dbReference type="EMBL" id="GBEZ01017584">
    <property type="protein sequence ID" value="JAC68762.1"/>
    <property type="molecule type" value="Transcribed_RNA"/>
</dbReference>
<reference evidence="5" key="1">
    <citation type="submission" date="2014-05" db="EMBL/GenBank/DDBJ databases">
        <title>The transcriptome of the halophilic microalga Tetraselmis sp. GSL018 isolated from the Great Salt Lake, Utah.</title>
        <authorList>
            <person name="Jinkerson R.E."/>
            <person name="D'Adamo S."/>
            <person name="Posewitz M.C."/>
        </authorList>
    </citation>
    <scope>NUCLEOTIDE SEQUENCE</scope>
    <source>
        <strain evidence="5">GSL018</strain>
    </source>
</reference>
<evidence type="ECO:0000256" key="2">
    <source>
        <dbReference type="PROSITE-ProRule" id="PRU00176"/>
    </source>
</evidence>
<dbReference type="EMBL" id="GBEZ01007971">
    <property type="protein sequence ID" value="JAC77529.1"/>
    <property type="molecule type" value="Transcribed_RNA"/>
</dbReference>
<evidence type="ECO:0000259" key="4">
    <source>
        <dbReference type="PROSITE" id="PS50102"/>
    </source>
</evidence>
<dbReference type="Pfam" id="PF00076">
    <property type="entry name" value="RRM_1"/>
    <property type="match status" value="1"/>
</dbReference>
<evidence type="ECO:0000313" key="5">
    <source>
        <dbReference type="EMBL" id="JAC68762.1"/>
    </source>
</evidence>
<sequence>MAEDEEVYGTDINEQLEDMEEVKEAAPSGNVAGEGHGQGAENEEAQAARNTQMEEENAKLKEIQAKVQQDTGMATGDDMGQPSGEPGSREEADSRSVYVGNVDYSCTPEELQVHFQSCGTVNRVTILTDKFGQAKGYAYVEFLEGDAVDAALHLNGSELRGRQIKVSAKRTNVPGFKMSRGRGRGRGRWGHPYARGRMWYYPRGRGRGRGRFYY</sequence>
<evidence type="ECO:0000313" key="6">
    <source>
        <dbReference type="EMBL" id="JAC77529.1"/>
    </source>
</evidence>
<accession>A0A061R767</accession>
<dbReference type="SUPFAM" id="SSF54928">
    <property type="entry name" value="RNA-binding domain, RBD"/>
    <property type="match status" value="1"/>
</dbReference>
<evidence type="ECO:0000256" key="1">
    <source>
        <dbReference type="ARBA" id="ARBA00022884"/>
    </source>
</evidence>
<dbReference type="AlphaFoldDB" id="A0A061R767"/>
<dbReference type="InterPro" id="IPR012677">
    <property type="entry name" value="Nucleotide-bd_a/b_plait_sf"/>
</dbReference>
<dbReference type="GO" id="GO:0008143">
    <property type="term" value="F:poly(A) binding"/>
    <property type="evidence" value="ECO:0007669"/>
    <property type="project" value="TreeGrafter"/>
</dbReference>
<gene>
    <name evidence="5" type="primary">PABP2</name>
    <name evidence="6" type="ORF">TSPGSL018_17442</name>
    <name evidence="5" type="ORF">TSPGSL018_7981</name>
</gene>
<feature type="region of interest" description="Disordered" evidence="3">
    <location>
        <begin position="1"/>
        <end position="94"/>
    </location>
</feature>
<feature type="domain" description="RRM" evidence="4">
    <location>
        <begin position="95"/>
        <end position="171"/>
    </location>
</feature>
<dbReference type="InterPro" id="IPR000504">
    <property type="entry name" value="RRM_dom"/>
</dbReference>
<dbReference type="PROSITE" id="PS50102">
    <property type="entry name" value="RRM"/>
    <property type="match status" value="1"/>
</dbReference>
<protein>
    <submittedName>
        <fullName evidence="5">Polyadenylate-binding protein 2</fullName>
    </submittedName>
</protein>
<evidence type="ECO:0000256" key="3">
    <source>
        <dbReference type="SAM" id="MobiDB-lite"/>
    </source>
</evidence>
<dbReference type="SMART" id="SM00360">
    <property type="entry name" value="RRM"/>
    <property type="match status" value="1"/>
</dbReference>
<name>A0A061R767_9CHLO</name>
<dbReference type="PANTHER" id="PTHR23236:SF92">
    <property type="entry name" value="POLYADENYLATE-BINDING PROTEIN 1"/>
    <property type="match status" value="1"/>
</dbReference>
<keyword evidence="1 2" id="KW-0694">RNA-binding</keyword>
<proteinExistence type="predicted"/>
<dbReference type="PANTHER" id="PTHR23236">
    <property type="entry name" value="EUKARYOTIC TRANSLATION INITIATION FACTOR 4B/4H"/>
    <property type="match status" value="1"/>
</dbReference>
<feature type="compositionally biased region" description="Acidic residues" evidence="3">
    <location>
        <begin position="1"/>
        <end position="21"/>
    </location>
</feature>
<dbReference type="CDD" id="cd12306">
    <property type="entry name" value="RRM_II_PABPs"/>
    <property type="match status" value="1"/>
</dbReference>
<dbReference type="InterPro" id="IPR035979">
    <property type="entry name" value="RBD_domain_sf"/>
</dbReference>
<organism evidence="5">
    <name type="scientific">Tetraselmis sp. GSL018</name>
    <dbReference type="NCBI Taxonomy" id="582737"/>
    <lineage>
        <taxon>Eukaryota</taxon>
        <taxon>Viridiplantae</taxon>
        <taxon>Chlorophyta</taxon>
        <taxon>core chlorophytes</taxon>
        <taxon>Chlorodendrophyceae</taxon>
        <taxon>Chlorodendrales</taxon>
        <taxon>Chlorodendraceae</taxon>
        <taxon>Tetraselmis</taxon>
    </lineage>
</organism>